<dbReference type="FunFam" id="3.40.50.300:FF:000032">
    <property type="entry name" value="Export ABC transporter ATP-binding protein"/>
    <property type="match status" value="1"/>
</dbReference>
<reference evidence="13" key="1">
    <citation type="submission" date="2020-10" db="EMBL/GenBank/DDBJ databases">
        <authorList>
            <person name="Gilroy R."/>
        </authorList>
    </citation>
    <scope>NUCLEOTIDE SEQUENCE</scope>
    <source>
        <strain evidence="13">CHK190-19873</strain>
    </source>
</reference>
<dbReference type="AlphaFoldDB" id="A0A9D1ESQ5"/>
<reference evidence="13" key="2">
    <citation type="journal article" date="2021" name="PeerJ">
        <title>Extensive microbial diversity within the chicken gut microbiome revealed by metagenomics and culture.</title>
        <authorList>
            <person name="Gilroy R."/>
            <person name="Ravi A."/>
            <person name="Getino M."/>
            <person name="Pursley I."/>
            <person name="Horton D.L."/>
            <person name="Alikhan N.F."/>
            <person name="Baker D."/>
            <person name="Gharbi K."/>
            <person name="Hall N."/>
            <person name="Watson M."/>
            <person name="Adriaenssens E.M."/>
            <person name="Foster-Nyarko E."/>
            <person name="Jarju S."/>
            <person name="Secka A."/>
            <person name="Antonio M."/>
            <person name="Oren A."/>
            <person name="Chaudhuri R.R."/>
            <person name="La Ragione R."/>
            <person name="Hildebrand F."/>
            <person name="Pallen M.J."/>
        </authorList>
    </citation>
    <scope>NUCLEOTIDE SEQUENCE</scope>
    <source>
        <strain evidence="13">CHK190-19873</strain>
    </source>
</reference>
<comment type="similarity">
    <text evidence="9">Belongs to the ABC transporter superfamily. Macrolide exporter (TC 3.A.1.122) family.</text>
</comment>
<dbReference type="InterPro" id="IPR003838">
    <property type="entry name" value="ABC3_permease_C"/>
</dbReference>
<name>A0A9D1ESQ5_9FIRM</name>
<dbReference type="PANTHER" id="PTHR42798">
    <property type="entry name" value="LIPOPROTEIN-RELEASING SYSTEM ATP-BINDING PROTEIN LOLD"/>
    <property type="match status" value="1"/>
</dbReference>
<dbReference type="InterPro" id="IPR003593">
    <property type="entry name" value="AAA+_ATPase"/>
</dbReference>
<evidence type="ECO:0000256" key="10">
    <source>
        <dbReference type="SAM" id="MobiDB-lite"/>
    </source>
</evidence>
<feature type="region of interest" description="Disordered" evidence="10">
    <location>
        <begin position="222"/>
        <end position="242"/>
    </location>
</feature>
<feature type="transmembrane region" description="Helical" evidence="11">
    <location>
        <begin position="823"/>
        <end position="845"/>
    </location>
</feature>
<dbReference type="Proteomes" id="UP000823935">
    <property type="component" value="Unassembled WGS sequence"/>
</dbReference>
<sequence>MLELRQITKDYLTGDSKVHALRGIDLKFRENEFVSILGQSGCGKTTLLNIIGGLDQYTSGDLIINGKSTKNFRDRDWDTYRNHTIGFVFQSYNLISHQTVLANVELAMTLSGVSREERRRRAAEALEKVGLGDQMKKKPNQLSGGQMQRVAIARALVNNPDILLADEPTGALDSATSVQIMDLLKEVARDRLVIMVTHNPALAEKYSTRIIKLMDGQVTDDSNPYEPDLRAASPEAGKTKERKPSMSFVTALSLSLTNLMTKKGRTFMIAFAGSIGIIGIALILSLSNGAQNYINQVEEDTLTSYPLTIQSTAMDMTSLMSTVMGTQDEAGEHGLDKVYSNNIMNNVLDVMAQEITTNDLTAFKEYLESGETNIGDLVSDIQYTYDTPLNIYKSDTSGGVVQLNPTSVMETMGMSGGESTESTAMASQSDVWNQLVGDQELISGQYDVVAGRLAEAFNEVVLITDENNEVTDYTLYSLGLMDKEELSQAGQALMRGEEVLLDTEQQSYTFDEILSLTFKLVASTDYYQKENGVWTDMRNDEDFMENLVNEAQEIRIVGILRPSGELATSGSGGTIGYLPELMTWLVNRVNESEIVKEQTENPDINVFTGAPFENGEETDLQTMMENMPQEQQAYLASLDEEERMAYLTQYSQEASATYEENLTELGIADLDTPSQIDIYPKDFESKEQITDLIDAYNQDAMDAGQENLVIQYTDMIGMMMSSVTTIINAISAILIAFVAISLIVSSIMIGIITYISVLERTKEIGILRSIGASKKDISRVFNAETVIVGVAAGALGIAVTELLNMLINLLVERGLDISNIAQLPPAAGVILVAISMILTLIAGLIPSRLAAKRDPVKALRTE</sequence>
<feature type="transmembrane region" description="Helical" evidence="11">
    <location>
        <begin position="779"/>
        <end position="803"/>
    </location>
</feature>
<dbReference type="SUPFAM" id="SSF52540">
    <property type="entry name" value="P-loop containing nucleoside triphosphate hydrolases"/>
    <property type="match status" value="1"/>
</dbReference>
<keyword evidence="3" id="KW-1003">Cell membrane</keyword>
<keyword evidence="6 13" id="KW-0067">ATP-binding</keyword>
<accession>A0A9D1ESQ5</accession>
<dbReference type="EMBL" id="DVIQ01000033">
    <property type="protein sequence ID" value="HIS31238.1"/>
    <property type="molecule type" value="Genomic_DNA"/>
</dbReference>
<dbReference type="Pfam" id="PF02687">
    <property type="entry name" value="FtsX"/>
    <property type="match status" value="1"/>
</dbReference>
<protein>
    <submittedName>
        <fullName evidence="13">ABC transporter ATP-binding protein/permease</fullName>
    </submittedName>
</protein>
<keyword evidence="8 11" id="KW-0472">Membrane</keyword>
<evidence type="ECO:0000256" key="6">
    <source>
        <dbReference type="ARBA" id="ARBA00022840"/>
    </source>
</evidence>
<evidence type="ECO:0000259" key="12">
    <source>
        <dbReference type="PROSITE" id="PS50893"/>
    </source>
</evidence>
<organism evidence="13 14">
    <name type="scientific">Candidatus Limivivens intestinipullorum</name>
    <dbReference type="NCBI Taxonomy" id="2840858"/>
    <lineage>
        <taxon>Bacteria</taxon>
        <taxon>Bacillati</taxon>
        <taxon>Bacillota</taxon>
        <taxon>Clostridia</taxon>
        <taxon>Lachnospirales</taxon>
        <taxon>Lachnospiraceae</taxon>
        <taxon>Lachnospiraceae incertae sedis</taxon>
        <taxon>Candidatus Limivivens</taxon>
    </lineage>
</organism>
<evidence type="ECO:0000256" key="11">
    <source>
        <dbReference type="SAM" id="Phobius"/>
    </source>
</evidence>
<evidence type="ECO:0000256" key="8">
    <source>
        <dbReference type="ARBA" id="ARBA00023136"/>
    </source>
</evidence>
<evidence type="ECO:0000313" key="14">
    <source>
        <dbReference type="Proteomes" id="UP000823935"/>
    </source>
</evidence>
<dbReference type="InterPro" id="IPR003439">
    <property type="entry name" value="ABC_transporter-like_ATP-bd"/>
</dbReference>
<keyword evidence="5" id="KW-0547">Nucleotide-binding</keyword>
<keyword evidence="7 11" id="KW-1133">Transmembrane helix</keyword>
<dbReference type="PROSITE" id="PS50893">
    <property type="entry name" value="ABC_TRANSPORTER_2"/>
    <property type="match status" value="1"/>
</dbReference>
<evidence type="ECO:0000313" key="13">
    <source>
        <dbReference type="EMBL" id="HIS31238.1"/>
    </source>
</evidence>
<proteinExistence type="inferred from homology"/>
<feature type="transmembrane region" description="Helical" evidence="11">
    <location>
        <begin position="729"/>
        <end position="758"/>
    </location>
</feature>
<evidence type="ECO:0000256" key="2">
    <source>
        <dbReference type="ARBA" id="ARBA00022448"/>
    </source>
</evidence>
<evidence type="ECO:0000256" key="3">
    <source>
        <dbReference type="ARBA" id="ARBA00022475"/>
    </source>
</evidence>
<keyword evidence="4 11" id="KW-0812">Transmembrane</keyword>
<feature type="transmembrane region" description="Helical" evidence="11">
    <location>
        <begin position="267"/>
        <end position="286"/>
    </location>
</feature>
<keyword evidence="2" id="KW-0813">Transport</keyword>
<evidence type="ECO:0000256" key="7">
    <source>
        <dbReference type="ARBA" id="ARBA00022989"/>
    </source>
</evidence>
<comment type="subcellular location">
    <subcellularLocation>
        <location evidence="1">Cell inner membrane</location>
        <topology evidence="1">Multi-pass membrane protein</topology>
    </subcellularLocation>
</comment>
<gene>
    <name evidence="13" type="ORF">IAB44_06790</name>
</gene>
<evidence type="ECO:0000256" key="4">
    <source>
        <dbReference type="ARBA" id="ARBA00022692"/>
    </source>
</evidence>
<evidence type="ECO:0000256" key="9">
    <source>
        <dbReference type="ARBA" id="ARBA00038388"/>
    </source>
</evidence>
<evidence type="ECO:0000256" key="5">
    <source>
        <dbReference type="ARBA" id="ARBA00022741"/>
    </source>
</evidence>
<dbReference type="Gene3D" id="3.40.50.300">
    <property type="entry name" value="P-loop containing nucleotide triphosphate hydrolases"/>
    <property type="match status" value="1"/>
</dbReference>
<dbReference type="GO" id="GO:0005886">
    <property type="term" value="C:plasma membrane"/>
    <property type="evidence" value="ECO:0007669"/>
    <property type="project" value="UniProtKB-SubCell"/>
</dbReference>
<dbReference type="InterPro" id="IPR017911">
    <property type="entry name" value="MacB-like_ATP-bd"/>
</dbReference>
<comment type="caution">
    <text evidence="13">The sequence shown here is derived from an EMBL/GenBank/DDBJ whole genome shotgun (WGS) entry which is preliminary data.</text>
</comment>
<dbReference type="InterPro" id="IPR027417">
    <property type="entry name" value="P-loop_NTPase"/>
</dbReference>
<dbReference type="InterPro" id="IPR017871">
    <property type="entry name" value="ABC_transporter-like_CS"/>
</dbReference>
<dbReference type="SMART" id="SM00382">
    <property type="entry name" value="AAA"/>
    <property type="match status" value="1"/>
</dbReference>
<dbReference type="GO" id="GO:0098796">
    <property type="term" value="C:membrane protein complex"/>
    <property type="evidence" value="ECO:0007669"/>
    <property type="project" value="UniProtKB-ARBA"/>
</dbReference>
<dbReference type="GO" id="GO:0005524">
    <property type="term" value="F:ATP binding"/>
    <property type="evidence" value="ECO:0007669"/>
    <property type="project" value="UniProtKB-KW"/>
</dbReference>
<dbReference type="CDD" id="cd03255">
    <property type="entry name" value="ABC_MJ0796_LolCDE_FtsE"/>
    <property type="match status" value="1"/>
</dbReference>
<feature type="domain" description="ABC transporter" evidence="12">
    <location>
        <begin position="2"/>
        <end position="240"/>
    </location>
</feature>
<dbReference type="Pfam" id="PF00005">
    <property type="entry name" value="ABC_tran"/>
    <property type="match status" value="1"/>
</dbReference>
<dbReference type="GO" id="GO:0016887">
    <property type="term" value="F:ATP hydrolysis activity"/>
    <property type="evidence" value="ECO:0007669"/>
    <property type="project" value="InterPro"/>
</dbReference>
<dbReference type="PANTHER" id="PTHR42798:SF6">
    <property type="entry name" value="CELL DIVISION ATP-BINDING PROTEIN FTSE"/>
    <property type="match status" value="1"/>
</dbReference>
<dbReference type="GO" id="GO:0022857">
    <property type="term" value="F:transmembrane transporter activity"/>
    <property type="evidence" value="ECO:0007669"/>
    <property type="project" value="UniProtKB-ARBA"/>
</dbReference>
<evidence type="ECO:0000256" key="1">
    <source>
        <dbReference type="ARBA" id="ARBA00004429"/>
    </source>
</evidence>
<dbReference type="PROSITE" id="PS00211">
    <property type="entry name" value="ABC_TRANSPORTER_1"/>
    <property type="match status" value="1"/>
</dbReference>